<dbReference type="InterPro" id="IPR000868">
    <property type="entry name" value="Isochorismatase-like_dom"/>
</dbReference>
<dbReference type="PANTHER" id="PTHR14119:SF3">
    <property type="entry name" value="ISOCHORISMATASE DOMAIN-CONTAINING PROTEIN 2"/>
    <property type="match status" value="1"/>
</dbReference>
<dbReference type="InterPro" id="IPR036380">
    <property type="entry name" value="Isochorismatase-like_sf"/>
</dbReference>
<comment type="caution">
    <text evidence="3">The sequence shown here is derived from an EMBL/GenBank/DDBJ whole genome shotgun (WGS) entry which is preliminary data.</text>
</comment>
<organism evidence="3 4">
    <name type="scientific">Paraconiothyrium brasiliense</name>
    <dbReference type="NCBI Taxonomy" id="300254"/>
    <lineage>
        <taxon>Eukaryota</taxon>
        <taxon>Fungi</taxon>
        <taxon>Dikarya</taxon>
        <taxon>Ascomycota</taxon>
        <taxon>Pezizomycotina</taxon>
        <taxon>Dothideomycetes</taxon>
        <taxon>Pleosporomycetidae</taxon>
        <taxon>Pleosporales</taxon>
        <taxon>Massarineae</taxon>
        <taxon>Didymosphaeriaceae</taxon>
        <taxon>Paraconiothyrium</taxon>
    </lineage>
</organism>
<dbReference type="EMBL" id="JAKJXO020000005">
    <property type="protein sequence ID" value="KAL1605050.1"/>
    <property type="molecule type" value="Genomic_DNA"/>
</dbReference>
<dbReference type="PANTHER" id="PTHR14119">
    <property type="entry name" value="HYDROLASE"/>
    <property type="match status" value="1"/>
</dbReference>
<gene>
    <name evidence="3" type="ORF">SLS60_004593</name>
</gene>
<accession>A0ABR3RKT9</accession>
<dbReference type="Gene3D" id="3.40.50.850">
    <property type="entry name" value="Isochorismatase-like"/>
    <property type="match status" value="1"/>
</dbReference>
<feature type="domain" description="Isochorismatase-like" evidence="2">
    <location>
        <begin position="22"/>
        <end position="141"/>
    </location>
</feature>
<keyword evidence="4" id="KW-1185">Reference proteome</keyword>
<dbReference type="SUPFAM" id="SSF52499">
    <property type="entry name" value="Isochorismatase-like hydrolases"/>
    <property type="match status" value="1"/>
</dbReference>
<proteinExistence type="inferred from homology"/>
<name>A0ABR3RKT9_9PLEO</name>
<comment type="similarity">
    <text evidence="1">Belongs to the isochorismatase family.</text>
</comment>
<evidence type="ECO:0000259" key="2">
    <source>
        <dbReference type="Pfam" id="PF00857"/>
    </source>
</evidence>
<evidence type="ECO:0000313" key="3">
    <source>
        <dbReference type="EMBL" id="KAL1605050.1"/>
    </source>
</evidence>
<evidence type="ECO:0000256" key="1">
    <source>
        <dbReference type="ARBA" id="ARBA00006336"/>
    </source>
</evidence>
<sequence>MAQRRINNPALLYAILDKLGQILHIPVFATTQNKARLGETVPELMLDAPGGIRTVIHADKTVFSMLTPEVRAGIASLNSRLSCVIVGIETHICVTQTALDLLSEGHNVYVIADGVSSVNKEEVPVALARLRQAGAQVVTSESWMYEVMGDAKIAEFKEIIKVVKESAESTKEALQSLCKI</sequence>
<dbReference type="Pfam" id="PF00857">
    <property type="entry name" value="Isochorismatase"/>
    <property type="match status" value="1"/>
</dbReference>
<protein>
    <recommendedName>
        <fullName evidence="2">Isochorismatase-like domain-containing protein</fullName>
    </recommendedName>
</protein>
<dbReference type="Proteomes" id="UP001521785">
    <property type="component" value="Unassembled WGS sequence"/>
</dbReference>
<evidence type="ECO:0000313" key="4">
    <source>
        <dbReference type="Proteomes" id="UP001521785"/>
    </source>
</evidence>
<dbReference type="InterPro" id="IPR050993">
    <property type="entry name" value="Isochorismatase_domain"/>
</dbReference>
<reference evidence="3 4" key="1">
    <citation type="submission" date="2024-02" db="EMBL/GenBank/DDBJ databases">
        <title>De novo assembly and annotation of 12 fungi associated with fruit tree decline syndrome in Ontario, Canada.</title>
        <authorList>
            <person name="Sulman M."/>
            <person name="Ellouze W."/>
            <person name="Ilyukhin E."/>
        </authorList>
    </citation>
    <scope>NUCLEOTIDE SEQUENCE [LARGE SCALE GENOMIC DNA]</scope>
    <source>
        <strain evidence="3 4">M42-189</strain>
    </source>
</reference>